<dbReference type="GO" id="GO:0006511">
    <property type="term" value="P:ubiquitin-dependent protein catabolic process"/>
    <property type="evidence" value="ECO:0007669"/>
    <property type="project" value="TreeGrafter"/>
</dbReference>
<sequence>MSTCSAFDCPDECIICLDDLGPDSSFRQLPCGHQFHMPCIDTWMGILTKCPLCAQVFPASQPDPAIQHTQFVHIQPVHQIPPIRPLRSIRPMHPIQPVQPGQSTMPRRSSEERKLLALKKWCTQLLR</sequence>
<dbReference type="InterPro" id="IPR013083">
    <property type="entry name" value="Znf_RING/FYVE/PHD"/>
</dbReference>
<dbReference type="InterPro" id="IPR051826">
    <property type="entry name" value="E3_ubiquitin-ligase_domain"/>
</dbReference>
<organism evidence="3 4">
    <name type="scientific">Penicilliopsis zonata CBS 506.65</name>
    <dbReference type="NCBI Taxonomy" id="1073090"/>
    <lineage>
        <taxon>Eukaryota</taxon>
        <taxon>Fungi</taxon>
        <taxon>Dikarya</taxon>
        <taxon>Ascomycota</taxon>
        <taxon>Pezizomycotina</taxon>
        <taxon>Eurotiomycetes</taxon>
        <taxon>Eurotiomycetidae</taxon>
        <taxon>Eurotiales</taxon>
        <taxon>Aspergillaceae</taxon>
        <taxon>Penicilliopsis</taxon>
    </lineage>
</organism>
<dbReference type="Pfam" id="PF13639">
    <property type="entry name" value="zf-RING_2"/>
    <property type="match status" value="1"/>
</dbReference>
<gene>
    <name evidence="3" type="ORF">ASPZODRAFT_163597</name>
</gene>
<keyword evidence="1" id="KW-0479">Metal-binding</keyword>
<dbReference type="EMBL" id="KV878336">
    <property type="protein sequence ID" value="OJJ51823.1"/>
    <property type="molecule type" value="Genomic_DNA"/>
</dbReference>
<dbReference type="AlphaFoldDB" id="A0A1L9SXP4"/>
<reference evidence="4" key="1">
    <citation type="journal article" date="2017" name="Genome Biol.">
        <title>Comparative genomics reveals high biological diversity and specific adaptations in the industrially and medically important fungal genus Aspergillus.</title>
        <authorList>
            <person name="de Vries R.P."/>
            <person name="Riley R."/>
            <person name="Wiebenga A."/>
            <person name="Aguilar-Osorio G."/>
            <person name="Amillis S."/>
            <person name="Uchima C.A."/>
            <person name="Anderluh G."/>
            <person name="Asadollahi M."/>
            <person name="Askin M."/>
            <person name="Barry K."/>
            <person name="Battaglia E."/>
            <person name="Bayram O."/>
            <person name="Benocci T."/>
            <person name="Braus-Stromeyer S.A."/>
            <person name="Caldana C."/>
            <person name="Canovas D."/>
            <person name="Cerqueira G.C."/>
            <person name="Chen F."/>
            <person name="Chen W."/>
            <person name="Choi C."/>
            <person name="Clum A."/>
            <person name="Dos Santos R.A."/>
            <person name="Damasio A.R."/>
            <person name="Diallinas G."/>
            <person name="Emri T."/>
            <person name="Fekete E."/>
            <person name="Flipphi M."/>
            <person name="Freyberg S."/>
            <person name="Gallo A."/>
            <person name="Gournas C."/>
            <person name="Habgood R."/>
            <person name="Hainaut M."/>
            <person name="Harispe M.L."/>
            <person name="Henrissat B."/>
            <person name="Hilden K.S."/>
            <person name="Hope R."/>
            <person name="Hossain A."/>
            <person name="Karabika E."/>
            <person name="Karaffa L."/>
            <person name="Karanyi Z."/>
            <person name="Krasevec N."/>
            <person name="Kuo A."/>
            <person name="Kusch H."/>
            <person name="LaButti K."/>
            <person name="Lagendijk E.L."/>
            <person name="Lapidus A."/>
            <person name="Levasseur A."/>
            <person name="Lindquist E."/>
            <person name="Lipzen A."/>
            <person name="Logrieco A.F."/>
            <person name="MacCabe A."/>
            <person name="Maekelae M.R."/>
            <person name="Malavazi I."/>
            <person name="Melin P."/>
            <person name="Meyer V."/>
            <person name="Mielnichuk N."/>
            <person name="Miskei M."/>
            <person name="Molnar A.P."/>
            <person name="Mule G."/>
            <person name="Ngan C.Y."/>
            <person name="Orejas M."/>
            <person name="Orosz E."/>
            <person name="Ouedraogo J.P."/>
            <person name="Overkamp K.M."/>
            <person name="Park H.-S."/>
            <person name="Perrone G."/>
            <person name="Piumi F."/>
            <person name="Punt P.J."/>
            <person name="Ram A.F."/>
            <person name="Ramon A."/>
            <person name="Rauscher S."/>
            <person name="Record E."/>
            <person name="Riano-Pachon D.M."/>
            <person name="Robert V."/>
            <person name="Roehrig J."/>
            <person name="Ruller R."/>
            <person name="Salamov A."/>
            <person name="Salih N.S."/>
            <person name="Samson R.A."/>
            <person name="Sandor E."/>
            <person name="Sanguinetti M."/>
            <person name="Schuetze T."/>
            <person name="Sepcic K."/>
            <person name="Shelest E."/>
            <person name="Sherlock G."/>
            <person name="Sophianopoulou V."/>
            <person name="Squina F.M."/>
            <person name="Sun H."/>
            <person name="Susca A."/>
            <person name="Todd R.B."/>
            <person name="Tsang A."/>
            <person name="Unkles S.E."/>
            <person name="van de Wiele N."/>
            <person name="van Rossen-Uffink D."/>
            <person name="Oliveira J.V."/>
            <person name="Vesth T.C."/>
            <person name="Visser J."/>
            <person name="Yu J.-H."/>
            <person name="Zhou M."/>
            <person name="Andersen M.R."/>
            <person name="Archer D.B."/>
            <person name="Baker S.E."/>
            <person name="Benoit I."/>
            <person name="Brakhage A.A."/>
            <person name="Braus G.H."/>
            <person name="Fischer R."/>
            <person name="Frisvad J.C."/>
            <person name="Goldman G.H."/>
            <person name="Houbraken J."/>
            <person name="Oakley B."/>
            <person name="Pocsi I."/>
            <person name="Scazzocchio C."/>
            <person name="Seiboth B."/>
            <person name="vanKuyk P.A."/>
            <person name="Wortman J."/>
            <person name="Dyer P.S."/>
            <person name="Grigoriev I.V."/>
        </authorList>
    </citation>
    <scope>NUCLEOTIDE SEQUENCE [LARGE SCALE GENOMIC DNA]</scope>
    <source>
        <strain evidence="4">CBS 506.65</strain>
    </source>
</reference>
<dbReference type="GO" id="GO:0061630">
    <property type="term" value="F:ubiquitin protein ligase activity"/>
    <property type="evidence" value="ECO:0007669"/>
    <property type="project" value="TreeGrafter"/>
</dbReference>
<keyword evidence="4" id="KW-1185">Reference proteome</keyword>
<evidence type="ECO:0000259" key="2">
    <source>
        <dbReference type="PROSITE" id="PS50089"/>
    </source>
</evidence>
<dbReference type="InterPro" id="IPR001841">
    <property type="entry name" value="Znf_RING"/>
</dbReference>
<dbReference type="VEuPathDB" id="FungiDB:ASPZODRAFT_163597"/>
<dbReference type="Proteomes" id="UP000184188">
    <property type="component" value="Unassembled WGS sequence"/>
</dbReference>
<dbReference type="STRING" id="1073090.A0A1L9SXP4"/>
<dbReference type="GeneID" id="34613101"/>
<dbReference type="Gene3D" id="3.30.40.10">
    <property type="entry name" value="Zinc/RING finger domain, C3HC4 (zinc finger)"/>
    <property type="match status" value="1"/>
</dbReference>
<dbReference type="SMART" id="SM00184">
    <property type="entry name" value="RING"/>
    <property type="match status" value="1"/>
</dbReference>
<protein>
    <recommendedName>
        <fullName evidence="2">RING-type domain-containing protein</fullName>
    </recommendedName>
</protein>
<dbReference type="OrthoDB" id="8062037at2759"/>
<keyword evidence="1" id="KW-0863">Zinc-finger</keyword>
<keyword evidence="1" id="KW-0862">Zinc</keyword>
<evidence type="ECO:0000256" key="1">
    <source>
        <dbReference type="PROSITE-ProRule" id="PRU00175"/>
    </source>
</evidence>
<dbReference type="RefSeq" id="XP_022586333.1">
    <property type="nucleotide sequence ID" value="XM_022726637.1"/>
</dbReference>
<dbReference type="GO" id="GO:0008270">
    <property type="term" value="F:zinc ion binding"/>
    <property type="evidence" value="ECO:0007669"/>
    <property type="project" value="UniProtKB-KW"/>
</dbReference>
<dbReference type="SUPFAM" id="SSF57850">
    <property type="entry name" value="RING/U-box"/>
    <property type="match status" value="1"/>
</dbReference>
<accession>A0A1L9SXP4</accession>
<name>A0A1L9SXP4_9EURO</name>
<dbReference type="PANTHER" id="PTHR22765:SF434">
    <property type="entry name" value="GB|AAD18119.1-RELATED"/>
    <property type="match status" value="1"/>
</dbReference>
<evidence type="ECO:0000313" key="4">
    <source>
        <dbReference type="Proteomes" id="UP000184188"/>
    </source>
</evidence>
<proteinExistence type="predicted"/>
<dbReference type="PROSITE" id="PS50089">
    <property type="entry name" value="ZF_RING_2"/>
    <property type="match status" value="1"/>
</dbReference>
<evidence type="ECO:0000313" key="3">
    <source>
        <dbReference type="EMBL" id="OJJ51823.1"/>
    </source>
</evidence>
<dbReference type="PANTHER" id="PTHR22765">
    <property type="entry name" value="RING FINGER AND PROTEASE ASSOCIATED DOMAIN-CONTAINING"/>
    <property type="match status" value="1"/>
</dbReference>
<feature type="domain" description="RING-type" evidence="2">
    <location>
        <begin position="13"/>
        <end position="53"/>
    </location>
</feature>